<gene>
    <name evidence="1" type="ORF">RPERSI_LOCUS22954</name>
</gene>
<organism evidence="1 2">
    <name type="scientific">Racocetra persica</name>
    <dbReference type="NCBI Taxonomy" id="160502"/>
    <lineage>
        <taxon>Eukaryota</taxon>
        <taxon>Fungi</taxon>
        <taxon>Fungi incertae sedis</taxon>
        <taxon>Mucoromycota</taxon>
        <taxon>Glomeromycotina</taxon>
        <taxon>Glomeromycetes</taxon>
        <taxon>Diversisporales</taxon>
        <taxon>Gigasporaceae</taxon>
        <taxon>Racocetra</taxon>
    </lineage>
</organism>
<dbReference type="Proteomes" id="UP000789920">
    <property type="component" value="Unassembled WGS sequence"/>
</dbReference>
<accession>A0ACA9RUG2</accession>
<protein>
    <submittedName>
        <fullName evidence="1">8068_t:CDS:1</fullName>
    </submittedName>
</protein>
<sequence>MLLVPAGMKSMANWLNLNDDNGYFLASKNKLIISVAKSEYTLPDETREALEKILKIAVEKQNISGLVSLSLISKKESRQLNLRYRKINKSTDVLAFPFYYNYQKEIGSCSVGELRDLGDIFICYPVAQKQAQENQPSLSQEICFLFLHGLLHLLGYDHEKDKDRKIMFDLQDQILEKISQGEKTDILQ</sequence>
<evidence type="ECO:0000313" key="1">
    <source>
        <dbReference type="EMBL" id="CAG8809857.1"/>
    </source>
</evidence>
<evidence type="ECO:0000313" key="2">
    <source>
        <dbReference type="Proteomes" id="UP000789920"/>
    </source>
</evidence>
<dbReference type="EMBL" id="CAJVQC010070613">
    <property type="protein sequence ID" value="CAG8809857.1"/>
    <property type="molecule type" value="Genomic_DNA"/>
</dbReference>
<proteinExistence type="predicted"/>
<feature type="non-terminal residue" evidence="1">
    <location>
        <position position="188"/>
    </location>
</feature>
<name>A0ACA9RUG2_9GLOM</name>
<keyword evidence="2" id="KW-1185">Reference proteome</keyword>
<comment type="caution">
    <text evidence="1">The sequence shown here is derived from an EMBL/GenBank/DDBJ whole genome shotgun (WGS) entry which is preliminary data.</text>
</comment>
<reference evidence="1" key="1">
    <citation type="submission" date="2021-06" db="EMBL/GenBank/DDBJ databases">
        <authorList>
            <person name="Kallberg Y."/>
            <person name="Tangrot J."/>
            <person name="Rosling A."/>
        </authorList>
    </citation>
    <scope>NUCLEOTIDE SEQUENCE</scope>
    <source>
        <strain evidence="1">MA461A</strain>
    </source>
</reference>